<evidence type="ECO:0000256" key="2">
    <source>
        <dbReference type="ARBA" id="ARBA00022692"/>
    </source>
</evidence>
<evidence type="ECO:0000256" key="5">
    <source>
        <dbReference type="ARBA" id="ARBA00022989"/>
    </source>
</evidence>
<proteinExistence type="predicted"/>
<dbReference type="PANTHER" id="PTHR43394:SF1">
    <property type="entry name" value="ATP-BINDING CASSETTE SUB-FAMILY B MEMBER 10, MITOCHONDRIAL"/>
    <property type="match status" value="1"/>
</dbReference>
<dbReference type="GO" id="GO:0016887">
    <property type="term" value="F:ATP hydrolysis activity"/>
    <property type="evidence" value="ECO:0007669"/>
    <property type="project" value="InterPro"/>
</dbReference>
<keyword evidence="4 10" id="KW-0067">ATP-binding</keyword>
<dbReference type="InterPro" id="IPR036640">
    <property type="entry name" value="ABC1_TM_sf"/>
</dbReference>
<keyword evidence="2 7" id="KW-0812">Transmembrane</keyword>
<dbReference type="CDD" id="cd03228">
    <property type="entry name" value="ABCC_MRP_Like"/>
    <property type="match status" value="1"/>
</dbReference>
<dbReference type="InterPro" id="IPR003593">
    <property type="entry name" value="AAA+_ATPase"/>
</dbReference>
<feature type="transmembrane region" description="Helical" evidence="7">
    <location>
        <begin position="254"/>
        <end position="274"/>
    </location>
</feature>
<dbReference type="SUPFAM" id="SSF52540">
    <property type="entry name" value="P-loop containing nucleoside triphosphate hydrolases"/>
    <property type="match status" value="1"/>
</dbReference>
<keyword evidence="5 7" id="KW-1133">Transmembrane helix</keyword>
<feature type="transmembrane region" description="Helical" evidence="7">
    <location>
        <begin position="160"/>
        <end position="185"/>
    </location>
</feature>
<feature type="transmembrane region" description="Helical" evidence="7">
    <location>
        <begin position="67"/>
        <end position="85"/>
    </location>
</feature>
<accession>A0A4V3D2L2</accession>
<dbReference type="OrthoDB" id="9769115at2"/>
<gene>
    <name evidence="10" type="ORF">DFQ04_1218</name>
</gene>
<dbReference type="PROSITE" id="PS50929">
    <property type="entry name" value="ABC_TM1F"/>
    <property type="match status" value="1"/>
</dbReference>
<evidence type="ECO:0000313" key="11">
    <source>
        <dbReference type="Proteomes" id="UP000294535"/>
    </source>
</evidence>
<sequence length="602" mass="69352">MRLNKAFFKNSISIYSRAVKIFWTVSPSLFSTQLVLIFFQSILPVVVLIVIKKLFDMILDQTESFDSVLIWLALMVFLQLFQVGLSQFSSYISSIYQEKLEDSINALILKKSISIPYSYFEDPEYYDSLHLAQQQSVYRIPSLFQQFQATFSNGLSLSLLVGYFFSLINIYAWIILLIAIPLALVKWYSGFAMNRLEKNVVSKERESDYYHYILTGDSYAQEIRTLNFGELLLFRYRKIKEFIFNEKRKLNKRLLGYTLVTETAEVTVLFFILLDVARKAFNRSLGISLLVVYIQGIQRMQSNLKGFLNSFVELIQQRIFLNDIFRFLDIVDHQTSFCEKNKFPENDFSIQISNLSFSYRDSDSLALENVSMKLPKGKIIGIVGVNGSGKSTLVKILAGLYSVDPGKVLIGSHSIETIENRSLRERSLFLFQDFQYYFLTVEELISLGEKQKLDHEERILEALEKSQVAEIIAPYKEGIKTKMGKIFKDGKGLSGGQWQKLAIARAFYRNPKLMVLDEPTSALDAISESSIFESLLEGSENRITVFITHRLYNLKKADYIYVLDKGKVKQEGLFSDLISEKGLFKEMYQRQSFAGKADYSND</sequence>
<name>A0A4V3D2L2_9BACT</name>
<dbReference type="Pfam" id="PF00005">
    <property type="entry name" value="ABC_tran"/>
    <property type="match status" value="1"/>
</dbReference>
<feature type="domain" description="ABC transmembrane type-1" evidence="9">
    <location>
        <begin position="34"/>
        <end position="316"/>
    </location>
</feature>
<dbReference type="RefSeq" id="WP_133553663.1">
    <property type="nucleotide sequence ID" value="NZ_SNYF01000005.1"/>
</dbReference>
<evidence type="ECO:0000256" key="1">
    <source>
        <dbReference type="ARBA" id="ARBA00004651"/>
    </source>
</evidence>
<dbReference type="PANTHER" id="PTHR43394">
    <property type="entry name" value="ATP-DEPENDENT PERMEASE MDL1, MITOCHONDRIAL"/>
    <property type="match status" value="1"/>
</dbReference>
<evidence type="ECO:0000256" key="4">
    <source>
        <dbReference type="ARBA" id="ARBA00022840"/>
    </source>
</evidence>
<keyword evidence="3" id="KW-0547">Nucleotide-binding</keyword>
<dbReference type="EMBL" id="SNYF01000005">
    <property type="protein sequence ID" value="TDQ19397.1"/>
    <property type="molecule type" value="Genomic_DNA"/>
</dbReference>
<comment type="caution">
    <text evidence="10">The sequence shown here is derived from an EMBL/GenBank/DDBJ whole genome shotgun (WGS) entry which is preliminary data.</text>
</comment>
<dbReference type="InterPro" id="IPR039421">
    <property type="entry name" value="Type_1_exporter"/>
</dbReference>
<evidence type="ECO:0000259" key="8">
    <source>
        <dbReference type="PROSITE" id="PS50893"/>
    </source>
</evidence>
<dbReference type="InterPro" id="IPR017871">
    <property type="entry name" value="ABC_transporter-like_CS"/>
</dbReference>
<protein>
    <submittedName>
        <fullName evidence="10">ATP-binding cassette subfamily B protein</fullName>
    </submittedName>
</protein>
<dbReference type="PROSITE" id="PS00211">
    <property type="entry name" value="ABC_TRANSPORTER_1"/>
    <property type="match status" value="1"/>
</dbReference>
<organism evidence="10 11">
    <name type="scientific">Algoriphagus boseongensis</name>
    <dbReference type="NCBI Taxonomy" id="1442587"/>
    <lineage>
        <taxon>Bacteria</taxon>
        <taxon>Pseudomonadati</taxon>
        <taxon>Bacteroidota</taxon>
        <taxon>Cytophagia</taxon>
        <taxon>Cytophagales</taxon>
        <taxon>Cyclobacteriaceae</taxon>
        <taxon>Algoriphagus</taxon>
    </lineage>
</organism>
<evidence type="ECO:0000313" key="10">
    <source>
        <dbReference type="EMBL" id="TDQ19397.1"/>
    </source>
</evidence>
<reference evidence="10 11" key="1">
    <citation type="submission" date="2019-03" db="EMBL/GenBank/DDBJ databases">
        <title>Genomic Encyclopedia of Type Strains, Phase III (KMG-III): the genomes of soil and plant-associated and newly described type strains.</title>
        <authorList>
            <person name="Whitman W."/>
        </authorList>
    </citation>
    <scope>NUCLEOTIDE SEQUENCE [LARGE SCALE GENOMIC DNA]</scope>
    <source>
        <strain evidence="10 11">CECT 8446</strain>
    </source>
</reference>
<dbReference type="SMART" id="SM00382">
    <property type="entry name" value="AAA"/>
    <property type="match status" value="1"/>
</dbReference>
<dbReference type="InterPro" id="IPR011527">
    <property type="entry name" value="ABC1_TM_dom"/>
</dbReference>
<dbReference type="Gene3D" id="3.40.50.300">
    <property type="entry name" value="P-loop containing nucleotide triphosphate hydrolases"/>
    <property type="match status" value="1"/>
</dbReference>
<dbReference type="PROSITE" id="PS50893">
    <property type="entry name" value="ABC_TRANSPORTER_2"/>
    <property type="match status" value="1"/>
</dbReference>
<dbReference type="InterPro" id="IPR027417">
    <property type="entry name" value="P-loop_NTPase"/>
</dbReference>
<dbReference type="Gene3D" id="1.20.1560.10">
    <property type="entry name" value="ABC transporter type 1, transmembrane domain"/>
    <property type="match status" value="1"/>
</dbReference>
<keyword evidence="6 7" id="KW-0472">Membrane</keyword>
<comment type="subcellular location">
    <subcellularLocation>
        <location evidence="1">Cell membrane</location>
        <topology evidence="1">Multi-pass membrane protein</topology>
    </subcellularLocation>
</comment>
<evidence type="ECO:0000256" key="7">
    <source>
        <dbReference type="SAM" id="Phobius"/>
    </source>
</evidence>
<dbReference type="GO" id="GO:0015421">
    <property type="term" value="F:ABC-type oligopeptide transporter activity"/>
    <property type="evidence" value="ECO:0007669"/>
    <property type="project" value="TreeGrafter"/>
</dbReference>
<evidence type="ECO:0000259" key="9">
    <source>
        <dbReference type="PROSITE" id="PS50929"/>
    </source>
</evidence>
<dbReference type="AlphaFoldDB" id="A0A4V3D2L2"/>
<evidence type="ECO:0000256" key="3">
    <source>
        <dbReference type="ARBA" id="ARBA00022741"/>
    </source>
</evidence>
<dbReference type="Proteomes" id="UP000294535">
    <property type="component" value="Unassembled WGS sequence"/>
</dbReference>
<dbReference type="InterPro" id="IPR003439">
    <property type="entry name" value="ABC_transporter-like_ATP-bd"/>
</dbReference>
<dbReference type="Pfam" id="PF00664">
    <property type="entry name" value="ABC_membrane"/>
    <property type="match status" value="1"/>
</dbReference>
<dbReference type="SUPFAM" id="SSF90123">
    <property type="entry name" value="ABC transporter transmembrane region"/>
    <property type="match status" value="1"/>
</dbReference>
<evidence type="ECO:0000256" key="6">
    <source>
        <dbReference type="ARBA" id="ARBA00023136"/>
    </source>
</evidence>
<feature type="domain" description="ABC transporter" evidence="8">
    <location>
        <begin position="350"/>
        <end position="590"/>
    </location>
</feature>
<keyword evidence="11" id="KW-1185">Reference proteome</keyword>
<dbReference type="GO" id="GO:0005886">
    <property type="term" value="C:plasma membrane"/>
    <property type="evidence" value="ECO:0007669"/>
    <property type="project" value="UniProtKB-SubCell"/>
</dbReference>
<feature type="transmembrane region" description="Helical" evidence="7">
    <location>
        <begin position="34"/>
        <end position="55"/>
    </location>
</feature>
<dbReference type="GO" id="GO:0005524">
    <property type="term" value="F:ATP binding"/>
    <property type="evidence" value="ECO:0007669"/>
    <property type="project" value="UniProtKB-KW"/>
</dbReference>